<name>A0A1A9X5R8_9MUSC</name>
<evidence type="ECO:0000313" key="2">
    <source>
        <dbReference type="EnsemblMetazoa" id="GBRI045564-PA"/>
    </source>
</evidence>
<protein>
    <submittedName>
        <fullName evidence="2">COMM domain-containing protein</fullName>
    </submittedName>
</protein>
<dbReference type="InterPro" id="IPR017920">
    <property type="entry name" value="COMM"/>
</dbReference>
<proteinExistence type="predicted"/>
<keyword evidence="3" id="KW-1185">Reference proteome</keyword>
<evidence type="ECO:0000259" key="1">
    <source>
        <dbReference type="PROSITE" id="PS51269"/>
    </source>
</evidence>
<dbReference type="STRING" id="37001.A0A1A9X5R8"/>
<dbReference type="EnsemblMetazoa" id="GBRI045564-RA">
    <property type="protein sequence ID" value="GBRI045564-PA"/>
    <property type="gene ID" value="GBRI045564"/>
</dbReference>
<reference evidence="3" key="1">
    <citation type="submission" date="2014-03" db="EMBL/GenBank/DDBJ databases">
        <authorList>
            <person name="Aksoy S."/>
            <person name="Warren W."/>
            <person name="Wilson R.K."/>
        </authorList>
    </citation>
    <scope>NUCLEOTIDE SEQUENCE [LARGE SCALE GENOMIC DNA]</scope>
    <source>
        <strain evidence="3">IAEA</strain>
    </source>
</reference>
<dbReference type="Pfam" id="PF07258">
    <property type="entry name" value="COMM_domain"/>
    <property type="match status" value="1"/>
</dbReference>
<dbReference type="AlphaFoldDB" id="A0A1A9X5R8"/>
<organism evidence="2 3">
    <name type="scientific">Glossina brevipalpis</name>
    <dbReference type="NCBI Taxonomy" id="37001"/>
    <lineage>
        <taxon>Eukaryota</taxon>
        <taxon>Metazoa</taxon>
        <taxon>Ecdysozoa</taxon>
        <taxon>Arthropoda</taxon>
        <taxon>Hexapoda</taxon>
        <taxon>Insecta</taxon>
        <taxon>Pterygota</taxon>
        <taxon>Neoptera</taxon>
        <taxon>Endopterygota</taxon>
        <taxon>Diptera</taxon>
        <taxon>Brachycera</taxon>
        <taxon>Muscomorpha</taxon>
        <taxon>Hippoboscoidea</taxon>
        <taxon>Glossinidae</taxon>
        <taxon>Glossina</taxon>
    </lineage>
</organism>
<sequence length="232" mass="26971">MVDMSLNLKTQQKLHLKPLIRCRSNDLITLCKAAFDYLANGPEQQVAVYQLIADNYSHFNLKTEDVQHSVEALISLLIESTKTNAEGKTVERSLQELGFSEEKIQVLMQFVNSKRNFIEGSIKSANIRAYRLVNLEWRLEVRLASRALMKQSEIFITMKLYLHTEPKNENRDLLDETPEQNAIVIHEDEKRNRKDVLVQIDMNSLKYMIQTLEEALMESRTRRVRNIVAAIH</sequence>
<dbReference type="VEuPathDB" id="VectorBase:GBRI045564"/>
<dbReference type="Pfam" id="PF21672">
    <property type="entry name" value="COMM_HN"/>
    <property type="match status" value="1"/>
</dbReference>
<accession>A0A1A9X5R8</accession>
<dbReference type="PROSITE" id="PS51269">
    <property type="entry name" value="COMM"/>
    <property type="match status" value="1"/>
</dbReference>
<dbReference type="InterPro" id="IPR037354">
    <property type="entry name" value="Commd2"/>
</dbReference>
<reference evidence="2" key="2">
    <citation type="submission" date="2020-05" db="UniProtKB">
        <authorList>
            <consortium name="EnsemblMetazoa"/>
        </authorList>
    </citation>
    <scope>IDENTIFICATION</scope>
    <source>
        <strain evidence="2">IAEA</strain>
    </source>
</reference>
<dbReference type="Proteomes" id="UP000091820">
    <property type="component" value="Unassembled WGS sequence"/>
</dbReference>
<feature type="domain" description="COMM" evidence="1">
    <location>
        <begin position="131"/>
        <end position="223"/>
    </location>
</feature>
<evidence type="ECO:0000313" key="3">
    <source>
        <dbReference type="Proteomes" id="UP000091820"/>
    </source>
</evidence>
<dbReference type="PANTHER" id="PTHR15857:SF0">
    <property type="entry name" value="COMM DOMAIN-CONTAINING PROTEIN 2"/>
    <property type="match status" value="1"/>
</dbReference>
<dbReference type="PANTHER" id="PTHR15857">
    <property type="entry name" value="COMM DOMAIN CONTAINING PROTEIN 2"/>
    <property type="match status" value="1"/>
</dbReference>